<dbReference type="PANTHER" id="PTHR36508">
    <property type="entry name" value="PROTEIN SLYX"/>
    <property type="match status" value="1"/>
</dbReference>
<evidence type="ECO:0000313" key="3">
    <source>
        <dbReference type="Proteomes" id="UP001222275"/>
    </source>
</evidence>
<dbReference type="Pfam" id="PF04102">
    <property type="entry name" value="SlyX"/>
    <property type="match status" value="1"/>
</dbReference>
<organism evidence="2 3">
    <name type="scientific">Thiomicrorhabdus lithotrophica</name>
    <dbReference type="NCBI Taxonomy" id="2949997"/>
    <lineage>
        <taxon>Bacteria</taxon>
        <taxon>Pseudomonadati</taxon>
        <taxon>Pseudomonadota</taxon>
        <taxon>Gammaproteobacteria</taxon>
        <taxon>Thiotrichales</taxon>
        <taxon>Piscirickettsiaceae</taxon>
        <taxon>Thiomicrorhabdus</taxon>
    </lineage>
</organism>
<evidence type="ECO:0000313" key="2">
    <source>
        <dbReference type="EMBL" id="WEJ63747.1"/>
    </source>
</evidence>
<gene>
    <name evidence="2" type="ORF">NR989_05745</name>
</gene>
<dbReference type="EMBL" id="CP102381">
    <property type="protein sequence ID" value="WEJ63747.1"/>
    <property type="molecule type" value="Genomic_DNA"/>
</dbReference>
<evidence type="ECO:0000256" key="1">
    <source>
        <dbReference type="SAM" id="Coils"/>
    </source>
</evidence>
<accession>A0ABY8CE25</accession>
<protein>
    <submittedName>
        <fullName evidence="2">SlyX family protein</fullName>
    </submittedName>
</protein>
<dbReference type="PANTHER" id="PTHR36508:SF1">
    <property type="entry name" value="PROTEIN SLYX"/>
    <property type="match status" value="1"/>
</dbReference>
<keyword evidence="3" id="KW-1185">Reference proteome</keyword>
<sequence>MPEATNQVLERLTRVEMNQAFHDESIEALERTIASQHQDIQLLEKKIALLSDYIKSLKQDSIKDPKDEVPPPHY</sequence>
<proteinExistence type="predicted"/>
<reference evidence="2 3" key="1">
    <citation type="submission" date="2022-06" db="EMBL/GenBank/DDBJ databases">
        <title>Thiomicrohabdus sp. nov, an obligately chemolithoautotrophic, sulfur-oxidizing bacterium isolated from beach of Guanyin Mountain. Amoy.</title>
        <authorList>
            <person name="Zhu H."/>
        </authorList>
    </citation>
    <scope>NUCLEOTIDE SEQUENCE [LARGE SCALE GENOMIC DNA]</scope>
    <source>
        <strain evidence="2 3">XGS-01</strain>
    </source>
</reference>
<name>A0ABY8CE25_9GAMM</name>
<dbReference type="InterPro" id="IPR007236">
    <property type="entry name" value="SlyX"/>
</dbReference>
<dbReference type="RefSeq" id="WP_275596003.1">
    <property type="nucleotide sequence ID" value="NZ_CP102381.1"/>
</dbReference>
<keyword evidence="1" id="KW-0175">Coiled coil</keyword>
<feature type="coiled-coil region" evidence="1">
    <location>
        <begin position="26"/>
        <end position="60"/>
    </location>
</feature>
<dbReference type="Proteomes" id="UP001222275">
    <property type="component" value="Chromosome"/>
</dbReference>